<reference evidence="2 3" key="1">
    <citation type="submission" date="2022-06" db="EMBL/GenBank/DDBJ databases">
        <title>Halomicroarcula sp. a new haloarchaeum isolate from saline soil.</title>
        <authorList>
            <person name="Strakova D."/>
            <person name="Galisteo C."/>
            <person name="Sanchez-Porro C."/>
            <person name="Ventosa A."/>
        </authorList>
    </citation>
    <scope>NUCLEOTIDE SEQUENCE [LARGE SCALE GENOMIC DNA]</scope>
    <source>
        <strain evidence="2 3">S3CR25-11</strain>
    </source>
</reference>
<dbReference type="InterPro" id="IPR005135">
    <property type="entry name" value="Endo/exonuclease/phosphatase"/>
</dbReference>
<dbReference type="GO" id="GO:0004519">
    <property type="term" value="F:endonuclease activity"/>
    <property type="evidence" value="ECO:0007669"/>
    <property type="project" value="UniProtKB-KW"/>
</dbReference>
<proteinExistence type="predicted"/>
<dbReference type="EMBL" id="JAMQOS010000005">
    <property type="protein sequence ID" value="MDS0283343.1"/>
    <property type="molecule type" value="Genomic_DNA"/>
</dbReference>
<dbReference type="PANTHER" id="PTHR12121:SF36">
    <property type="entry name" value="ENDONUCLEASE_EXONUCLEASE_PHOSPHATASE DOMAIN-CONTAINING PROTEIN"/>
    <property type="match status" value="1"/>
</dbReference>
<evidence type="ECO:0000259" key="1">
    <source>
        <dbReference type="Pfam" id="PF03372"/>
    </source>
</evidence>
<evidence type="ECO:0000313" key="3">
    <source>
        <dbReference type="Proteomes" id="UP001268864"/>
    </source>
</evidence>
<dbReference type="RefSeq" id="WP_310901177.1">
    <property type="nucleotide sequence ID" value="NZ_JAMQOS010000005.1"/>
</dbReference>
<protein>
    <submittedName>
        <fullName evidence="2">Endonuclease/exonuclease/phosphatase family protein</fullName>
    </submittedName>
</protein>
<organism evidence="2 3">
    <name type="scientific">Haloarcula onubensis</name>
    <dbReference type="NCBI Taxonomy" id="2950539"/>
    <lineage>
        <taxon>Archaea</taxon>
        <taxon>Methanobacteriati</taxon>
        <taxon>Methanobacteriota</taxon>
        <taxon>Stenosarchaea group</taxon>
        <taxon>Halobacteria</taxon>
        <taxon>Halobacteriales</taxon>
        <taxon>Haloarculaceae</taxon>
        <taxon>Haloarcula</taxon>
    </lineage>
</organism>
<dbReference type="CDD" id="cd09083">
    <property type="entry name" value="EEP-1"/>
    <property type="match status" value="1"/>
</dbReference>
<gene>
    <name evidence="2" type="ORF">NDI86_14530</name>
</gene>
<sequence length="263" mass="29263">MKPVRLMSFNVRYDTAKDGVHNWAHRRRLVADTIRYHDPDVVGVQEAMTHQLRELEAMLPGYEWVGDARDTAAPSGEHTAVGYREARFDASETDTFWLSESPETANSVGWDARHPRVATWVRLCEHGADRGLVVLNTHLDHYGERARREGIALALSRLGDVVDDEAVVVCGDFNCVVGGPAHAAASDYALPDGRRLRDSRRLAPCCHGPTTTRTDFEDLLPDMGIDHVFVSEDTAVTGWSAVTDRDDTHYASDHLPVVVDCEF</sequence>
<keyword evidence="2" id="KW-0378">Hydrolase</keyword>
<dbReference type="Gene3D" id="3.60.10.10">
    <property type="entry name" value="Endonuclease/exonuclease/phosphatase"/>
    <property type="match status" value="1"/>
</dbReference>
<dbReference type="Proteomes" id="UP001268864">
    <property type="component" value="Unassembled WGS sequence"/>
</dbReference>
<dbReference type="InterPro" id="IPR036691">
    <property type="entry name" value="Endo/exonu/phosph_ase_sf"/>
</dbReference>
<keyword evidence="3" id="KW-1185">Reference proteome</keyword>
<dbReference type="Pfam" id="PF03372">
    <property type="entry name" value="Exo_endo_phos"/>
    <property type="match status" value="1"/>
</dbReference>
<evidence type="ECO:0000313" key="2">
    <source>
        <dbReference type="EMBL" id="MDS0283343.1"/>
    </source>
</evidence>
<feature type="domain" description="Endonuclease/exonuclease/phosphatase" evidence="1">
    <location>
        <begin position="7"/>
        <end position="254"/>
    </location>
</feature>
<keyword evidence="2" id="KW-0255">Endonuclease</keyword>
<dbReference type="SUPFAM" id="SSF56219">
    <property type="entry name" value="DNase I-like"/>
    <property type="match status" value="1"/>
</dbReference>
<dbReference type="InterPro" id="IPR050410">
    <property type="entry name" value="CCR4/nocturin_mRNA_transcr"/>
</dbReference>
<accession>A0ABU2FRF4</accession>
<keyword evidence="2" id="KW-0540">Nuclease</keyword>
<comment type="caution">
    <text evidence="2">The sequence shown here is derived from an EMBL/GenBank/DDBJ whole genome shotgun (WGS) entry which is preliminary data.</text>
</comment>
<name>A0ABU2FRF4_9EURY</name>
<dbReference type="PANTHER" id="PTHR12121">
    <property type="entry name" value="CARBON CATABOLITE REPRESSOR PROTEIN 4"/>
    <property type="match status" value="1"/>
</dbReference>